<dbReference type="PROSITE" id="PS52004">
    <property type="entry name" value="KS3_2"/>
    <property type="match status" value="1"/>
</dbReference>
<dbReference type="Gene3D" id="3.40.47.10">
    <property type="match status" value="1"/>
</dbReference>
<accession>A0A6G4ADU6</accession>
<dbReference type="InterPro" id="IPR050091">
    <property type="entry name" value="PKS_NRPS_Biosynth_Enz"/>
</dbReference>
<comment type="caution">
    <text evidence="5">The sequence shown here is derived from an EMBL/GenBank/DDBJ whole genome shotgun (WGS) entry which is preliminary data.</text>
</comment>
<dbReference type="GO" id="GO:0006633">
    <property type="term" value="P:fatty acid biosynthetic process"/>
    <property type="evidence" value="ECO:0007669"/>
    <property type="project" value="TreeGrafter"/>
</dbReference>
<dbReference type="SMART" id="SM00825">
    <property type="entry name" value="PKS_KS"/>
    <property type="match status" value="1"/>
</dbReference>
<feature type="region of interest" description="Disordered" evidence="3">
    <location>
        <begin position="45"/>
        <end position="73"/>
    </location>
</feature>
<dbReference type="PANTHER" id="PTHR43775:SF51">
    <property type="entry name" value="INACTIVE PHENOLPHTHIOCEROL SYNTHESIS POLYKETIDE SYNTHASE TYPE I PKS1-RELATED"/>
    <property type="match status" value="1"/>
</dbReference>
<feature type="domain" description="Ketosynthase family 3 (KS3)" evidence="4">
    <location>
        <begin position="13"/>
        <end position="443"/>
    </location>
</feature>
<keyword evidence="6" id="KW-1185">Reference proteome</keyword>
<sequence>MKGSDGTSPSTTDAPIAVVGLSCRLPGAPDPATFRQLLRDGADAITEAPEGRWDADTGAPRRGGATDAPRRGGFLDRDRIDHFDAAFFGISPREAAAMDPQQRLTLELTWEALEDAGILPDRLRDSRTGVYIGVIADDYATLIRRGGPEAIDRHSFTGLHRGIIANRVSYHLGLRGPSLTLDAGQASSLAAIHLACEGIRRGETSIAIAGGVHLNLAPESGISAARFGGLSPDGVTYTFDARANGFVRGEGGGAVVLKPLADALADGDPVYCVVRGSALNNDGGGDHLTTPHQEAQEDLLRRAYRQAGVDPARVQYVELHGTGTKVGDPIEAAALGAVLGSPRRPTDAPLLVGSAKTNVGHLEGAAGVVGFIKTALGLKHGELFPSLNFRTPNPDIPLDRLKLRVQTTSEAWLADAAGTREALTAGVSSFGVGGTNCHVVLSGAPELAVARDVAGAERKDAPARIPWVVSGRSEAALRAQAGRLASYVEERAELSAGDVGFSLATTRSAFEHRAVVLGPDRGALAEGLGAVVEGGAAPGLVRGVVVGGDGRAV</sequence>
<feature type="non-terminal residue" evidence="5">
    <location>
        <position position="553"/>
    </location>
</feature>
<dbReference type="InterPro" id="IPR020841">
    <property type="entry name" value="PKS_Beta-ketoAc_synthase_dom"/>
</dbReference>
<dbReference type="GO" id="GO:0004312">
    <property type="term" value="F:fatty acid synthase activity"/>
    <property type="evidence" value="ECO:0007669"/>
    <property type="project" value="TreeGrafter"/>
</dbReference>
<dbReference type="Pfam" id="PF02801">
    <property type="entry name" value="Ketoacyl-synt_C"/>
    <property type="match status" value="1"/>
</dbReference>
<dbReference type="InterPro" id="IPR014030">
    <property type="entry name" value="Ketoacyl_synth_N"/>
</dbReference>
<gene>
    <name evidence="5" type="ORF">G4H13_13485</name>
</gene>
<dbReference type="CDD" id="cd00833">
    <property type="entry name" value="PKS"/>
    <property type="match status" value="1"/>
</dbReference>
<dbReference type="InterPro" id="IPR016039">
    <property type="entry name" value="Thiolase-like"/>
</dbReference>
<evidence type="ECO:0000256" key="3">
    <source>
        <dbReference type="SAM" id="MobiDB-lite"/>
    </source>
</evidence>
<dbReference type="AlphaFoldDB" id="A0A6G4ADU6"/>
<evidence type="ECO:0000313" key="5">
    <source>
        <dbReference type="EMBL" id="NEW71388.1"/>
    </source>
</evidence>
<dbReference type="EMBL" id="JAAIKT010000012">
    <property type="protein sequence ID" value="NEW71388.1"/>
    <property type="molecule type" value="Genomic_DNA"/>
</dbReference>
<evidence type="ECO:0000259" key="4">
    <source>
        <dbReference type="PROSITE" id="PS52004"/>
    </source>
</evidence>
<dbReference type="Pfam" id="PF16197">
    <property type="entry name" value="KAsynt_C_assoc"/>
    <property type="match status" value="1"/>
</dbReference>
<dbReference type="RefSeq" id="WP_164427019.1">
    <property type="nucleotide sequence ID" value="NZ_JAAIKT010000012.1"/>
</dbReference>
<reference evidence="5" key="1">
    <citation type="submission" date="2020-02" db="EMBL/GenBank/DDBJ databases">
        <title>A new Streptomyces sp. for controlling soil-borne diseases.</title>
        <authorList>
            <person name="Li X."/>
            <person name="Tian Y."/>
            <person name="Gao K."/>
        </authorList>
    </citation>
    <scope>NUCLEOTIDE SEQUENCE [LARGE SCALE GENOMIC DNA]</scope>
    <source>
        <strain evidence="5">0250</strain>
    </source>
</reference>
<dbReference type="Proteomes" id="UP000476310">
    <property type="component" value="Unassembled WGS sequence"/>
</dbReference>
<evidence type="ECO:0000256" key="2">
    <source>
        <dbReference type="ARBA" id="ARBA00023268"/>
    </source>
</evidence>
<dbReference type="Pfam" id="PF00109">
    <property type="entry name" value="ketoacyl-synt"/>
    <property type="match status" value="1"/>
</dbReference>
<evidence type="ECO:0000313" key="6">
    <source>
        <dbReference type="Proteomes" id="UP000476310"/>
    </source>
</evidence>
<organism evidence="5 6">
    <name type="scientific">Streptomyces rhizosphaericus</name>
    <dbReference type="NCBI Taxonomy" id="114699"/>
    <lineage>
        <taxon>Bacteria</taxon>
        <taxon>Bacillati</taxon>
        <taxon>Actinomycetota</taxon>
        <taxon>Actinomycetes</taxon>
        <taxon>Kitasatosporales</taxon>
        <taxon>Streptomycetaceae</taxon>
        <taxon>Streptomyces</taxon>
        <taxon>Streptomyces violaceusniger group</taxon>
    </lineage>
</organism>
<dbReference type="PANTHER" id="PTHR43775">
    <property type="entry name" value="FATTY ACID SYNTHASE"/>
    <property type="match status" value="1"/>
</dbReference>
<proteinExistence type="predicted"/>
<dbReference type="SUPFAM" id="SSF53901">
    <property type="entry name" value="Thiolase-like"/>
    <property type="match status" value="1"/>
</dbReference>
<keyword evidence="1" id="KW-0808">Transferase</keyword>
<keyword evidence="2" id="KW-0511">Multifunctional enzyme</keyword>
<dbReference type="InterPro" id="IPR032821">
    <property type="entry name" value="PKS_assoc"/>
</dbReference>
<protein>
    <submittedName>
        <fullName evidence="5">Polyketide synthase</fullName>
    </submittedName>
</protein>
<dbReference type="InterPro" id="IPR014031">
    <property type="entry name" value="Ketoacyl_synth_C"/>
</dbReference>
<evidence type="ECO:0000256" key="1">
    <source>
        <dbReference type="ARBA" id="ARBA00022679"/>
    </source>
</evidence>
<dbReference type="Gene3D" id="3.30.70.3290">
    <property type="match status" value="1"/>
</dbReference>
<name>A0A6G4ADU6_9ACTN</name>